<protein>
    <submittedName>
        <fullName evidence="3">CBS domain-containing protein</fullName>
    </submittedName>
</protein>
<gene>
    <name evidence="3" type="ORF">DFP98_102133</name>
</gene>
<dbReference type="OrthoDB" id="9810963at2"/>
<dbReference type="RefSeq" id="WP_116059057.1">
    <property type="nucleotide sequence ID" value="NZ_QRDZ01000002.1"/>
</dbReference>
<dbReference type="InterPro" id="IPR043519">
    <property type="entry name" value="NT_sf"/>
</dbReference>
<sequence>MDSPKAEKRWPDIDCAGNLEQLKTAREKGQRRLEADFFSLPVEEAIAALNELHDALIVRVLALAENDLARSGFGAPPVPYAYMLYGSGGRLEQTMHSDQDSGLVYEDARDEAEEEVNRSYFLKLAETAVEYLIAIGYPPCEGKVIASNPVWCLPLTGWTKRIAGWFAEPSWENVRYLLIAADGRAIWGDAGLANQLRSRYFGDLLGHPVIERRMLDNTLHHKVLVGVFGQLLTERYGENAGGLDIKYGAYIPMVNAFRLLAMRAGIQETNTLRRIDALLGEGWLNPSEAEETREAFLLFLKLRHFTSTTMEGGRLVGTGKLPASKLTKEMVAPLKKALKVGKNIQRKVQKELPIRLGGGRAK</sequence>
<evidence type="ECO:0000313" key="4">
    <source>
        <dbReference type="Proteomes" id="UP000256977"/>
    </source>
</evidence>
<organism evidence="3 4">
    <name type="scientific">Cohnella phaseoli</name>
    <dbReference type="NCBI Taxonomy" id="456490"/>
    <lineage>
        <taxon>Bacteria</taxon>
        <taxon>Bacillati</taxon>
        <taxon>Bacillota</taxon>
        <taxon>Bacilli</taxon>
        <taxon>Bacillales</taxon>
        <taxon>Paenibacillaceae</taxon>
        <taxon>Cohnella</taxon>
    </lineage>
</organism>
<evidence type="ECO:0000259" key="1">
    <source>
        <dbReference type="Pfam" id="PF03445"/>
    </source>
</evidence>
<accession>A0A3D9KNW2</accession>
<feature type="domain" description="Protein-PII uridylyltransferase N-terminal" evidence="1">
    <location>
        <begin position="42"/>
        <end position="170"/>
    </location>
</feature>
<evidence type="ECO:0000313" key="3">
    <source>
        <dbReference type="EMBL" id="RED87655.1"/>
    </source>
</evidence>
<dbReference type="EMBL" id="QRDZ01000002">
    <property type="protein sequence ID" value="RED87655.1"/>
    <property type="molecule type" value="Genomic_DNA"/>
</dbReference>
<dbReference type="GO" id="GO:0008773">
    <property type="term" value="F:[protein-PII] uridylyltransferase activity"/>
    <property type="evidence" value="ECO:0007669"/>
    <property type="project" value="InterPro"/>
</dbReference>
<name>A0A3D9KNW2_9BACL</name>
<keyword evidence="4" id="KW-1185">Reference proteome</keyword>
<dbReference type="Gene3D" id="3.30.460.10">
    <property type="entry name" value="Beta Polymerase, domain 2"/>
    <property type="match status" value="1"/>
</dbReference>
<dbReference type="InterPro" id="IPR005105">
    <property type="entry name" value="GlnD_Uridyltrans_N"/>
</dbReference>
<dbReference type="InterPro" id="IPR018821">
    <property type="entry name" value="DUF294_put_nucleoTrafse_sb-bd"/>
</dbReference>
<evidence type="ECO:0000259" key="2">
    <source>
        <dbReference type="Pfam" id="PF10335"/>
    </source>
</evidence>
<proteinExistence type="predicted"/>
<comment type="caution">
    <text evidence="3">The sequence shown here is derived from an EMBL/GenBank/DDBJ whole genome shotgun (WGS) entry which is preliminary data.</text>
</comment>
<dbReference type="Pfam" id="PF10335">
    <property type="entry name" value="DUF294_C"/>
    <property type="match status" value="1"/>
</dbReference>
<dbReference type="Pfam" id="PF03445">
    <property type="entry name" value="DUF294"/>
    <property type="match status" value="1"/>
</dbReference>
<feature type="domain" description="DUF294" evidence="2">
    <location>
        <begin position="212"/>
        <end position="351"/>
    </location>
</feature>
<dbReference type="Proteomes" id="UP000256977">
    <property type="component" value="Unassembled WGS sequence"/>
</dbReference>
<dbReference type="SUPFAM" id="SSF81301">
    <property type="entry name" value="Nucleotidyltransferase"/>
    <property type="match status" value="1"/>
</dbReference>
<reference evidence="3 4" key="1">
    <citation type="submission" date="2018-07" db="EMBL/GenBank/DDBJ databases">
        <title>Genomic Encyclopedia of Type Strains, Phase III (KMG-III): the genomes of soil and plant-associated and newly described type strains.</title>
        <authorList>
            <person name="Whitman W."/>
        </authorList>
    </citation>
    <scope>NUCLEOTIDE SEQUENCE [LARGE SCALE GENOMIC DNA]</scope>
    <source>
        <strain evidence="3 4">CECT 7287</strain>
    </source>
</reference>
<dbReference type="AlphaFoldDB" id="A0A3D9KNW2"/>